<feature type="compositionally biased region" description="Polar residues" evidence="14">
    <location>
        <begin position="1"/>
        <end position="11"/>
    </location>
</feature>
<dbReference type="InterPro" id="IPR002306">
    <property type="entry name" value="Trp-tRNA-ligase"/>
</dbReference>
<dbReference type="PRINTS" id="PR01039">
    <property type="entry name" value="TRNASYNTHTRP"/>
</dbReference>
<dbReference type="SUPFAM" id="SSF52374">
    <property type="entry name" value="Nucleotidylyl transferase"/>
    <property type="match status" value="1"/>
</dbReference>
<gene>
    <name evidence="15" type="primary">trpS</name>
    <name evidence="15" type="ORF">DFA_04472</name>
</gene>
<evidence type="ECO:0000256" key="2">
    <source>
        <dbReference type="ARBA" id="ARBA00005594"/>
    </source>
</evidence>
<evidence type="ECO:0000256" key="10">
    <source>
        <dbReference type="ARBA" id="ARBA00023146"/>
    </source>
</evidence>
<accession>F4PPP1</accession>
<dbReference type="NCBIfam" id="TIGR00233">
    <property type="entry name" value="trpS"/>
    <property type="match status" value="1"/>
</dbReference>
<keyword evidence="9 13" id="KW-0648">Protein biosynthesis</keyword>
<dbReference type="GeneID" id="14874362"/>
<keyword evidence="5" id="KW-0963">Cytoplasm</keyword>
<proteinExistence type="inferred from homology"/>
<dbReference type="FunFam" id="3.40.50.620:FF:000033">
    <property type="entry name" value="tryptophan--tRNA ligase, cytoplasmic"/>
    <property type="match status" value="1"/>
</dbReference>
<dbReference type="InterPro" id="IPR014729">
    <property type="entry name" value="Rossmann-like_a/b/a_fold"/>
</dbReference>
<evidence type="ECO:0000256" key="1">
    <source>
        <dbReference type="ARBA" id="ARBA00004496"/>
    </source>
</evidence>
<keyword evidence="10 13" id="KW-0030">Aminoacyl-tRNA synthetase</keyword>
<keyword evidence="7 13" id="KW-0547">Nucleotide-binding</keyword>
<evidence type="ECO:0000256" key="3">
    <source>
        <dbReference type="ARBA" id="ARBA00013161"/>
    </source>
</evidence>
<evidence type="ECO:0000256" key="6">
    <source>
        <dbReference type="ARBA" id="ARBA00022598"/>
    </source>
</evidence>
<dbReference type="GO" id="GO:0006436">
    <property type="term" value="P:tryptophanyl-tRNA aminoacylation"/>
    <property type="evidence" value="ECO:0007669"/>
    <property type="project" value="InterPro"/>
</dbReference>
<comment type="catalytic activity">
    <reaction evidence="12">
        <text>tRNA(Trp) + L-tryptophan + ATP = L-tryptophyl-tRNA(Trp) + AMP + diphosphate + H(+)</text>
        <dbReference type="Rhea" id="RHEA:24080"/>
        <dbReference type="Rhea" id="RHEA-COMP:9671"/>
        <dbReference type="Rhea" id="RHEA-COMP:9705"/>
        <dbReference type="ChEBI" id="CHEBI:15378"/>
        <dbReference type="ChEBI" id="CHEBI:30616"/>
        <dbReference type="ChEBI" id="CHEBI:33019"/>
        <dbReference type="ChEBI" id="CHEBI:57912"/>
        <dbReference type="ChEBI" id="CHEBI:78442"/>
        <dbReference type="ChEBI" id="CHEBI:78535"/>
        <dbReference type="ChEBI" id="CHEBI:456215"/>
        <dbReference type="EC" id="6.1.1.2"/>
    </reaction>
</comment>
<dbReference type="PANTHER" id="PTHR10055:SF1">
    <property type="entry name" value="TRYPTOPHAN--TRNA LIGASE, CYTOPLASMIC"/>
    <property type="match status" value="1"/>
</dbReference>
<evidence type="ECO:0000256" key="8">
    <source>
        <dbReference type="ARBA" id="ARBA00022840"/>
    </source>
</evidence>
<dbReference type="EMBL" id="GL883009">
    <property type="protein sequence ID" value="EGG22354.1"/>
    <property type="molecule type" value="Genomic_DNA"/>
</dbReference>
<dbReference type="EC" id="6.1.1.2" evidence="3"/>
<evidence type="ECO:0000256" key="7">
    <source>
        <dbReference type="ARBA" id="ARBA00022741"/>
    </source>
</evidence>
<dbReference type="OMA" id="SIYHRFM"/>
<keyword evidence="8 13" id="KW-0067">ATP-binding</keyword>
<dbReference type="FunFam" id="1.10.240.10:FF:000007">
    <property type="entry name" value="Tryptophan--tRNA ligase"/>
    <property type="match status" value="1"/>
</dbReference>
<comment type="subcellular location">
    <subcellularLocation>
        <location evidence="1">Cytoplasm</location>
    </subcellularLocation>
</comment>
<reference evidence="16" key="1">
    <citation type="journal article" date="2011" name="Genome Res.">
        <title>Phylogeny-wide analysis of social amoeba genomes highlights ancient origins for complex intercellular communication.</title>
        <authorList>
            <person name="Heidel A.J."/>
            <person name="Lawal H.M."/>
            <person name="Felder M."/>
            <person name="Schilde C."/>
            <person name="Helps N.R."/>
            <person name="Tunggal B."/>
            <person name="Rivero F."/>
            <person name="John U."/>
            <person name="Schleicher M."/>
            <person name="Eichinger L."/>
            <person name="Platzer M."/>
            <person name="Noegel A.A."/>
            <person name="Schaap P."/>
            <person name="Gloeckner G."/>
        </authorList>
    </citation>
    <scope>NUCLEOTIDE SEQUENCE [LARGE SCALE GENOMIC DNA]</scope>
    <source>
        <strain evidence="16">SH3</strain>
    </source>
</reference>
<evidence type="ECO:0000256" key="5">
    <source>
        <dbReference type="ARBA" id="ARBA00022490"/>
    </source>
</evidence>
<dbReference type="OrthoDB" id="10261385at2759"/>
<dbReference type="InterPro" id="IPR002305">
    <property type="entry name" value="aa-tRNA-synth_Ic"/>
</dbReference>
<sequence length="395" mass="45279">MTDTNQPTVESSQEEEGTQEITPWTVSSTKGINYDKLIDQFGSTKIHQDLIDRFERLTKKKAHHFLKRGIFFSHREFKEILDCYEQGRGPSSGSLHFGHLVPFIFTKYLQEVFNVPLVIQMTNDEKFLWKDITLEESIHYTVENVKDIIALGFDIEKTFIFSNLDYIQYLYPNVVKIGKCVTLNQVKGIFGFGDSDSCGKFAFPPIQAAPSFPDSFPHIFGKYGDQIKSIRCLIPCAIDQDPYFRMTRDVASRLGYQKPSLIHSKFFPALQGHNTKMSASDQNSAVYLSDTPQQVKDKVTKHAFSGGRDTKEEQEKFGANLAVDVPYEYLTYFLEDDDVLSNIAEKYSTGKMLTSEVKSYLINIMNQMNQQHQQARSMVTNDIVKAFMSIRQLNY</sequence>
<evidence type="ECO:0000256" key="9">
    <source>
        <dbReference type="ARBA" id="ARBA00022917"/>
    </source>
</evidence>
<feature type="region of interest" description="Disordered" evidence="14">
    <location>
        <begin position="1"/>
        <end position="22"/>
    </location>
</feature>
<evidence type="ECO:0000256" key="14">
    <source>
        <dbReference type="SAM" id="MobiDB-lite"/>
    </source>
</evidence>
<dbReference type="PANTHER" id="PTHR10055">
    <property type="entry name" value="TRYPTOPHANYL-TRNA SYNTHETASE"/>
    <property type="match status" value="1"/>
</dbReference>
<evidence type="ECO:0000313" key="15">
    <source>
        <dbReference type="EMBL" id="EGG22354.1"/>
    </source>
</evidence>
<dbReference type="RefSeq" id="XP_004360205.1">
    <property type="nucleotide sequence ID" value="XM_004360148.1"/>
</dbReference>
<comment type="similarity">
    <text evidence="2 13">Belongs to the class-I aminoacyl-tRNA synthetase family.</text>
</comment>
<dbReference type="GO" id="GO:0005524">
    <property type="term" value="F:ATP binding"/>
    <property type="evidence" value="ECO:0007669"/>
    <property type="project" value="UniProtKB-KW"/>
</dbReference>
<dbReference type="GO" id="GO:0005737">
    <property type="term" value="C:cytoplasm"/>
    <property type="evidence" value="ECO:0007669"/>
    <property type="project" value="UniProtKB-SubCell"/>
</dbReference>
<name>F4PPP1_CACFS</name>
<dbReference type="AlphaFoldDB" id="F4PPP1"/>
<dbReference type="KEGG" id="dfa:DFA_04472"/>
<keyword evidence="16" id="KW-1185">Reference proteome</keyword>
<evidence type="ECO:0000256" key="13">
    <source>
        <dbReference type="RuleBase" id="RU363036"/>
    </source>
</evidence>
<organism evidence="15 16">
    <name type="scientific">Cavenderia fasciculata</name>
    <name type="common">Slime mold</name>
    <name type="synonym">Dictyostelium fasciculatum</name>
    <dbReference type="NCBI Taxonomy" id="261658"/>
    <lineage>
        <taxon>Eukaryota</taxon>
        <taxon>Amoebozoa</taxon>
        <taxon>Evosea</taxon>
        <taxon>Eumycetozoa</taxon>
        <taxon>Dictyostelia</taxon>
        <taxon>Acytosteliales</taxon>
        <taxon>Cavenderiaceae</taxon>
        <taxon>Cavenderia</taxon>
    </lineage>
</organism>
<dbReference type="CDD" id="cd00806">
    <property type="entry name" value="TrpRS_core"/>
    <property type="match status" value="1"/>
</dbReference>
<dbReference type="Proteomes" id="UP000007797">
    <property type="component" value="Unassembled WGS sequence"/>
</dbReference>
<dbReference type="STRING" id="1054147.F4PPP1"/>
<dbReference type="Gene3D" id="3.40.50.620">
    <property type="entry name" value="HUPs"/>
    <property type="match status" value="1"/>
</dbReference>
<dbReference type="Pfam" id="PF00579">
    <property type="entry name" value="tRNA-synt_1b"/>
    <property type="match status" value="1"/>
</dbReference>
<keyword evidence="6 13" id="KW-0436">Ligase</keyword>
<protein>
    <recommendedName>
        <fullName evidence="4">Tryptophan--tRNA ligase, cytoplasmic</fullName>
        <ecNumber evidence="3">6.1.1.2</ecNumber>
    </recommendedName>
    <alternativeName>
        <fullName evidence="11">Tryptophanyl-tRNA synthetase</fullName>
    </alternativeName>
</protein>
<dbReference type="GO" id="GO:0004830">
    <property type="term" value="F:tryptophan-tRNA ligase activity"/>
    <property type="evidence" value="ECO:0007669"/>
    <property type="project" value="UniProtKB-EC"/>
</dbReference>
<evidence type="ECO:0000256" key="11">
    <source>
        <dbReference type="ARBA" id="ARBA00030268"/>
    </source>
</evidence>
<evidence type="ECO:0000256" key="12">
    <source>
        <dbReference type="ARBA" id="ARBA00049929"/>
    </source>
</evidence>
<dbReference type="Gene3D" id="1.10.240.10">
    <property type="entry name" value="Tyrosyl-Transfer RNA Synthetase"/>
    <property type="match status" value="1"/>
</dbReference>
<evidence type="ECO:0000256" key="4">
    <source>
        <dbReference type="ARBA" id="ARBA00013782"/>
    </source>
</evidence>
<evidence type="ECO:0000313" key="16">
    <source>
        <dbReference type="Proteomes" id="UP000007797"/>
    </source>
</evidence>